<proteinExistence type="predicted"/>
<dbReference type="OrthoDB" id="3268967at2759"/>
<organism evidence="1 2">
    <name type="scientific">Pleurotus ostreatus (strain PC15)</name>
    <name type="common">Oyster mushroom</name>
    <dbReference type="NCBI Taxonomy" id="1137138"/>
    <lineage>
        <taxon>Eukaryota</taxon>
        <taxon>Fungi</taxon>
        <taxon>Dikarya</taxon>
        <taxon>Basidiomycota</taxon>
        <taxon>Agaricomycotina</taxon>
        <taxon>Agaricomycetes</taxon>
        <taxon>Agaricomycetidae</taxon>
        <taxon>Agaricales</taxon>
        <taxon>Pleurotineae</taxon>
        <taxon>Pleurotaceae</taxon>
        <taxon>Pleurotus</taxon>
    </lineage>
</organism>
<feature type="non-terminal residue" evidence="1">
    <location>
        <position position="78"/>
    </location>
</feature>
<name>A0A067NFU5_PLEO1</name>
<gene>
    <name evidence="1" type="ORF">PLEOSDRAFT_2599</name>
</gene>
<evidence type="ECO:0000313" key="2">
    <source>
        <dbReference type="Proteomes" id="UP000027073"/>
    </source>
</evidence>
<evidence type="ECO:0000313" key="1">
    <source>
        <dbReference type="EMBL" id="KDQ26898.1"/>
    </source>
</evidence>
<feature type="non-terminal residue" evidence="1">
    <location>
        <position position="1"/>
    </location>
</feature>
<dbReference type="STRING" id="1137138.A0A067NFU5"/>
<dbReference type="AlphaFoldDB" id="A0A067NFU5"/>
<dbReference type="EMBL" id="KL198009">
    <property type="protein sequence ID" value="KDQ26898.1"/>
    <property type="molecule type" value="Genomic_DNA"/>
</dbReference>
<protein>
    <submittedName>
        <fullName evidence="1">Uncharacterized protein</fullName>
    </submittedName>
</protein>
<sequence length="78" mass="9035">KFMRCFDGPYKVIKAFPEKSTYTLNMRNSNVFPTFHASQLKCFVPNDNCLFPSHKLEAPEAILNEDGEEEWYVNSIAD</sequence>
<dbReference type="HOGENOM" id="CLU_180976_0_0_1"/>
<dbReference type="InParanoid" id="A0A067NFU5"/>
<dbReference type="Proteomes" id="UP000027073">
    <property type="component" value="Unassembled WGS sequence"/>
</dbReference>
<accession>A0A067NFU5</accession>
<reference evidence="2" key="1">
    <citation type="journal article" date="2014" name="Proc. Natl. Acad. Sci. U.S.A.">
        <title>Extensive sampling of basidiomycete genomes demonstrates inadequacy of the white-rot/brown-rot paradigm for wood decay fungi.</title>
        <authorList>
            <person name="Riley R."/>
            <person name="Salamov A.A."/>
            <person name="Brown D.W."/>
            <person name="Nagy L.G."/>
            <person name="Floudas D."/>
            <person name="Held B.W."/>
            <person name="Levasseur A."/>
            <person name="Lombard V."/>
            <person name="Morin E."/>
            <person name="Otillar R."/>
            <person name="Lindquist E.A."/>
            <person name="Sun H."/>
            <person name="LaButti K.M."/>
            <person name="Schmutz J."/>
            <person name="Jabbour D."/>
            <person name="Luo H."/>
            <person name="Baker S.E."/>
            <person name="Pisabarro A.G."/>
            <person name="Walton J.D."/>
            <person name="Blanchette R.A."/>
            <person name="Henrissat B."/>
            <person name="Martin F."/>
            <person name="Cullen D."/>
            <person name="Hibbett D.S."/>
            <person name="Grigoriev I.V."/>
        </authorList>
    </citation>
    <scope>NUCLEOTIDE SEQUENCE [LARGE SCALE GENOMIC DNA]</scope>
    <source>
        <strain evidence="2">PC15</strain>
    </source>
</reference>
<dbReference type="VEuPathDB" id="FungiDB:PLEOSDRAFT_2599"/>